<proteinExistence type="predicted"/>
<sequence>MALATALAAVLSMVGMAAPARAAAADCRNATGPTYGAWSGAQSYTYTRTNNWCMHNPAPGHEHWRLVFQDNGDLVLYDRETVRWRTYTAGTRLVFQNDGNMVVYNANGSVGWAFNTLTSGVGPNTTYRLEWYFNEPGFYFGAFIRQTNPNWPRFNDIKPAGSGPPGPLSRTVPAGIEPVRGNR</sequence>
<reference evidence="3 4" key="1">
    <citation type="submission" date="2021-01" db="EMBL/GenBank/DDBJ databases">
        <title>Whole genome shotgun sequence of Actinoplanes couchii NBRC 106145.</title>
        <authorList>
            <person name="Komaki H."/>
            <person name="Tamura T."/>
        </authorList>
    </citation>
    <scope>NUCLEOTIDE SEQUENCE [LARGE SCALE GENOMIC DNA]</scope>
    <source>
        <strain evidence="3 4">NBRC 106145</strain>
    </source>
</reference>
<feature type="region of interest" description="Disordered" evidence="1">
    <location>
        <begin position="155"/>
        <end position="183"/>
    </location>
</feature>
<dbReference type="InterPro" id="IPR036426">
    <property type="entry name" value="Bulb-type_lectin_dom_sf"/>
</dbReference>
<evidence type="ECO:0000313" key="3">
    <source>
        <dbReference type="EMBL" id="GID57036.1"/>
    </source>
</evidence>
<evidence type="ECO:0000256" key="1">
    <source>
        <dbReference type="SAM" id="MobiDB-lite"/>
    </source>
</evidence>
<dbReference type="Gene3D" id="2.90.10.10">
    <property type="entry name" value="Bulb-type lectin domain"/>
    <property type="match status" value="2"/>
</dbReference>
<gene>
    <name evidence="3" type="ORF">Aco03nite_054400</name>
</gene>
<evidence type="ECO:0008006" key="5">
    <source>
        <dbReference type="Google" id="ProtNLM"/>
    </source>
</evidence>
<name>A0ABQ3XEV3_9ACTN</name>
<evidence type="ECO:0000256" key="2">
    <source>
        <dbReference type="SAM" id="SignalP"/>
    </source>
</evidence>
<dbReference type="EMBL" id="BOMG01000064">
    <property type="protein sequence ID" value="GID57036.1"/>
    <property type="molecule type" value="Genomic_DNA"/>
</dbReference>
<dbReference type="SUPFAM" id="SSF51110">
    <property type="entry name" value="alpha-D-mannose-specific plant lectins"/>
    <property type="match status" value="1"/>
</dbReference>
<protein>
    <recommendedName>
        <fullName evidence="5">Bulb-type lectin domain-containing protein</fullName>
    </recommendedName>
</protein>
<keyword evidence="2" id="KW-0732">Signal</keyword>
<keyword evidence="4" id="KW-1185">Reference proteome</keyword>
<evidence type="ECO:0000313" key="4">
    <source>
        <dbReference type="Proteomes" id="UP000612282"/>
    </source>
</evidence>
<dbReference type="Proteomes" id="UP000612282">
    <property type="component" value="Unassembled WGS sequence"/>
</dbReference>
<feature type="chain" id="PRO_5047124837" description="Bulb-type lectin domain-containing protein" evidence="2">
    <location>
        <begin position="23"/>
        <end position="183"/>
    </location>
</feature>
<organism evidence="3 4">
    <name type="scientific">Actinoplanes couchii</name>
    <dbReference type="NCBI Taxonomy" id="403638"/>
    <lineage>
        <taxon>Bacteria</taxon>
        <taxon>Bacillati</taxon>
        <taxon>Actinomycetota</taxon>
        <taxon>Actinomycetes</taxon>
        <taxon>Micromonosporales</taxon>
        <taxon>Micromonosporaceae</taxon>
        <taxon>Actinoplanes</taxon>
    </lineage>
</organism>
<feature type="signal peptide" evidence="2">
    <location>
        <begin position="1"/>
        <end position="22"/>
    </location>
</feature>
<accession>A0ABQ3XEV3</accession>
<comment type="caution">
    <text evidence="3">The sequence shown here is derived from an EMBL/GenBank/DDBJ whole genome shotgun (WGS) entry which is preliminary data.</text>
</comment>